<reference evidence="1 2" key="1">
    <citation type="journal article" date="2019" name="Commun. Biol.">
        <title>The bagworm genome reveals a unique fibroin gene that provides high tensile strength.</title>
        <authorList>
            <person name="Kono N."/>
            <person name="Nakamura H."/>
            <person name="Ohtoshi R."/>
            <person name="Tomita M."/>
            <person name="Numata K."/>
            <person name="Arakawa K."/>
        </authorList>
    </citation>
    <scope>NUCLEOTIDE SEQUENCE [LARGE SCALE GENOMIC DNA]</scope>
</reference>
<gene>
    <name evidence="1" type="ORF">EVAR_17569_1</name>
</gene>
<organism evidence="1 2">
    <name type="scientific">Eumeta variegata</name>
    <name type="common">Bagworm moth</name>
    <name type="synonym">Eumeta japonica</name>
    <dbReference type="NCBI Taxonomy" id="151549"/>
    <lineage>
        <taxon>Eukaryota</taxon>
        <taxon>Metazoa</taxon>
        <taxon>Ecdysozoa</taxon>
        <taxon>Arthropoda</taxon>
        <taxon>Hexapoda</taxon>
        <taxon>Insecta</taxon>
        <taxon>Pterygota</taxon>
        <taxon>Neoptera</taxon>
        <taxon>Endopterygota</taxon>
        <taxon>Lepidoptera</taxon>
        <taxon>Glossata</taxon>
        <taxon>Ditrysia</taxon>
        <taxon>Tineoidea</taxon>
        <taxon>Psychidae</taxon>
        <taxon>Oiketicinae</taxon>
        <taxon>Eumeta</taxon>
    </lineage>
</organism>
<dbReference type="EMBL" id="BGZK01000155">
    <property type="protein sequence ID" value="GBP23932.1"/>
    <property type="molecule type" value="Genomic_DNA"/>
</dbReference>
<protein>
    <submittedName>
        <fullName evidence="1">Uncharacterized protein</fullName>
    </submittedName>
</protein>
<dbReference type="AlphaFoldDB" id="A0A4C1UD89"/>
<comment type="caution">
    <text evidence="1">The sequence shown here is derived from an EMBL/GenBank/DDBJ whole genome shotgun (WGS) entry which is preliminary data.</text>
</comment>
<keyword evidence="2" id="KW-1185">Reference proteome</keyword>
<evidence type="ECO:0000313" key="2">
    <source>
        <dbReference type="Proteomes" id="UP000299102"/>
    </source>
</evidence>
<name>A0A4C1UD89_EUMVA</name>
<dbReference type="Proteomes" id="UP000299102">
    <property type="component" value="Unassembled WGS sequence"/>
</dbReference>
<evidence type="ECO:0000313" key="1">
    <source>
        <dbReference type="EMBL" id="GBP23932.1"/>
    </source>
</evidence>
<sequence length="102" mass="10630">MFRTGDEPSAPARAPVSNISKRLLQTRGEVLTSNSSPHSRVDPLLALASFRISGDAVSVLAAHLEVAAEISCEPNAVKTCPTVAAHAPLISECFSVFGDGVD</sequence>
<accession>A0A4C1UD89</accession>
<proteinExistence type="predicted"/>